<dbReference type="Proteomes" id="UP000428260">
    <property type="component" value="Chromosome"/>
</dbReference>
<dbReference type="Pfam" id="PF13173">
    <property type="entry name" value="AAA_14"/>
    <property type="match status" value="1"/>
</dbReference>
<evidence type="ECO:0000259" key="1">
    <source>
        <dbReference type="Pfam" id="PF13173"/>
    </source>
</evidence>
<dbReference type="EMBL" id="CP046401">
    <property type="protein sequence ID" value="QGY48264.1"/>
    <property type="molecule type" value="Genomic_DNA"/>
</dbReference>
<dbReference type="SUPFAM" id="SSF52540">
    <property type="entry name" value="P-loop containing nucleoside triphosphate hydrolases"/>
    <property type="match status" value="1"/>
</dbReference>
<evidence type="ECO:0000259" key="2">
    <source>
        <dbReference type="Pfam" id="PF13635"/>
    </source>
</evidence>
<dbReference type="InterPro" id="IPR027417">
    <property type="entry name" value="P-loop_NTPase"/>
</dbReference>
<evidence type="ECO:0000313" key="4">
    <source>
        <dbReference type="Proteomes" id="UP000428260"/>
    </source>
</evidence>
<dbReference type="KEGG" id="mcos:GM418_30540"/>
<evidence type="ECO:0000313" key="3">
    <source>
        <dbReference type="EMBL" id="QGY48264.1"/>
    </source>
</evidence>
<dbReference type="Pfam" id="PF13635">
    <property type="entry name" value="DUF4143"/>
    <property type="match status" value="1"/>
</dbReference>
<reference evidence="3 4" key="1">
    <citation type="submission" date="2019-11" db="EMBL/GenBank/DDBJ databases">
        <authorList>
            <person name="Zheng R.K."/>
            <person name="Sun C.M."/>
        </authorList>
    </citation>
    <scope>NUCLEOTIDE SEQUENCE [LARGE SCALE GENOMIC DNA]</scope>
    <source>
        <strain evidence="3 4">WC007</strain>
    </source>
</reference>
<organism evidence="3 4">
    <name type="scientific">Maribellus comscasis</name>
    <dbReference type="NCBI Taxonomy" id="2681766"/>
    <lineage>
        <taxon>Bacteria</taxon>
        <taxon>Pseudomonadati</taxon>
        <taxon>Bacteroidota</taxon>
        <taxon>Bacteroidia</taxon>
        <taxon>Marinilabiliales</taxon>
        <taxon>Prolixibacteraceae</taxon>
        <taxon>Maribellus</taxon>
    </lineage>
</organism>
<gene>
    <name evidence="3" type="ORF">GM418_30540</name>
</gene>
<dbReference type="PANTHER" id="PTHR33295:SF7">
    <property type="entry name" value="ATPASE"/>
    <property type="match status" value="1"/>
</dbReference>
<dbReference type="PANTHER" id="PTHR33295">
    <property type="entry name" value="ATPASE"/>
    <property type="match status" value="1"/>
</dbReference>
<name>A0A6I6KDB3_9BACT</name>
<dbReference type="AlphaFoldDB" id="A0A6I6KDB3"/>
<proteinExistence type="predicted"/>
<sequence>MYFTRSIDRYLNGWKDDVRHKPLLLRGARQVGKSSAIRNLGRSFEYFLEVNFERQPDIANLFTGTINPKDICTKLSAISGISIIAGKTLLFFDEIQACLPAIASLRFFYEEFQELHVVAAGSLLEFALQEIPSFGVGRIRSLFLYPFSFDEFLQAQGLEGLVEEKNNASAEKPLSLPMHNKLTDLLRTFLLVGGMPESVSTWIEKNDYLHCRLVQNDILQTYTDDFAKYKKRISPLILQQTLRSVALQSGSKFVYSQVTGEVESVKIKEALDLLTMAGLVVPVTHTAANGLPLGAEINPKFRKFLFLDTGLLERLLDLDMKTVLLSSEIDLVNKGSMSEVFVGLELLKNGSPYERRELYYWLRLKKGAQAEVDYVVSDRGDILPVEVKAGTRGAMQSLYQFMELKKTKLGVRTSLENFGKIGLVNVCPLYAIGNINKDL</sequence>
<feature type="domain" description="DUF4143" evidence="2">
    <location>
        <begin position="224"/>
        <end position="390"/>
    </location>
</feature>
<feature type="domain" description="AAA" evidence="1">
    <location>
        <begin position="20"/>
        <end position="153"/>
    </location>
</feature>
<accession>A0A6I6KDB3</accession>
<dbReference type="InterPro" id="IPR041682">
    <property type="entry name" value="AAA_14"/>
</dbReference>
<dbReference type="InterPro" id="IPR025420">
    <property type="entry name" value="DUF4143"/>
</dbReference>
<keyword evidence="4" id="KW-1185">Reference proteome</keyword>
<protein>
    <submittedName>
        <fullName evidence="3">AAA family ATPase</fullName>
    </submittedName>
</protein>